<evidence type="ECO:0000313" key="4">
    <source>
        <dbReference type="Proteomes" id="UP000184164"/>
    </source>
</evidence>
<accession>A0A1M4WM66</accession>
<dbReference type="EMBL" id="FQUM01000002">
    <property type="protein sequence ID" value="SHE82143.1"/>
    <property type="molecule type" value="Genomic_DNA"/>
</dbReference>
<dbReference type="GO" id="GO:0016787">
    <property type="term" value="F:hydrolase activity"/>
    <property type="evidence" value="ECO:0007669"/>
    <property type="project" value="InterPro"/>
</dbReference>
<organism evidence="3 4">
    <name type="scientific">Mariniphaga anaerophila</name>
    <dbReference type="NCBI Taxonomy" id="1484053"/>
    <lineage>
        <taxon>Bacteria</taxon>
        <taxon>Pseudomonadati</taxon>
        <taxon>Bacteroidota</taxon>
        <taxon>Bacteroidia</taxon>
        <taxon>Marinilabiliales</taxon>
        <taxon>Prolixibacteraceae</taxon>
        <taxon>Mariniphaga</taxon>
    </lineage>
</organism>
<feature type="chain" id="PRO_5013200254" description="3-keto-alpha-glucoside-1,2-lyase/3-keto-2-hydroxy-glucal hydratase domain-containing protein" evidence="1">
    <location>
        <begin position="24"/>
        <end position="251"/>
    </location>
</feature>
<feature type="signal peptide" evidence="1">
    <location>
        <begin position="1"/>
        <end position="23"/>
    </location>
</feature>
<dbReference type="STRING" id="1484053.SAMN05444274_102486"/>
<evidence type="ECO:0000259" key="2">
    <source>
        <dbReference type="Pfam" id="PF06439"/>
    </source>
</evidence>
<proteinExistence type="predicted"/>
<gene>
    <name evidence="3" type="ORF">SAMN05444274_102486</name>
</gene>
<evidence type="ECO:0000313" key="3">
    <source>
        <dbReference type="EMBL" id="SHE82143.1"/>
    </source>
</evidence>
<keyword evidence="4" id="KW-1185">Reference proteome</keyword>
<protein>
    <recommendedName>
        <fullName evidence="2">3-keto-alpha-glucoside-1,2-lyase/3-keto-2-hydroxy-glucal hydratase domain-containing protein</fullName>
    </recommendedName>
</protein>
<dbReference type="Gene3D" id="2.60.120.560">
    <property type="entry name" value="Exo-inulinase, domain 1"/>
    <property type="match status" value="1"/>
</dbReference>
<dbReference type="OrthoDB" id="1121759at2"/>
<dbReference type="Pfam" id="PF06439">
    <property type="entry name" value="3keto-disac_hyd"/>
    <property type="match status" value="1"/>
</dbReference>
<sequence>MKKMNHITILAALFFALSFNAYSADGGKGDAVAGEEQQALNTLTKKEKQEGWKLLFDGVSIKNWKTFNGGKKVEGWKIVDGILYNSGEGSDHGGDIITKKQYDNFELSLEWNISPLSNSGIFIRAQENIVNTIYKTAPEYQLSDDIGITRKREKYQFTAACYGMYETEGAAINPPGEWNTSRLVVNGAHVEHWLNGKKVVEYELWSQDWKERKAKSKWKDEPYYGMAKKGHVGLQDHGGLTRFRNIKIKKL</sequence>
<dbReference type="InterPro" id="IPR010496">
    <property type="entry name" value="AL/BT2_dom"/>
</dbReference>
<dbReference type="Proteomes" id="UP000184164">
    <property type="component" value="Unassembled WGS sequence"/>
</dbReference>
<name>A0A1M4WM66_9BACT</name>
<reference evidence="3 4" key="1">
    <citation type="submission" date="2016-11" db="EMBL/GenBank/DDBJ databases">
        <authorList>
            <person name="Jaros S."/>
            <person name="Januszkiewicz K."/>
            <person name="Wedrychowicz H."/>
        </authorList>
    </citation>
    <scope>NUCLEOTIDE SEQUENCE [LARGE SCALE GENOMIC DNA]</scope>
    <source>
        <strain evidence="3 4">DSM 26910</strain>
    </source>
</reference>
<keyword evidence="1" id="KW-0732">Signal</keyword>
<evidence type="ECO:0000256" key="1">
    <source>
        <dbReference type="SAM" id="SignalP"/>
    </source>
</evidence>
<dbReference type="AlphaFoldDB" id="A0A1M4WM66"/>
<feature type="domain" description="3-keto-alpha-glucoside-1,2-lyase/3-keto-2-hydroxy-glucal hydratase" evidence="2">
    <location>
        <begin position="51"/>
        <end position="249"/>
    </location>
</feature>